<dbReference type="SUPFAM" id="SSF52540">
    <property type="entry name" value="P-loop containing nucleoside triphosphate hydrolases"/>
    <property type="match status" value="1"/>
</dbReference>
<name>A0ABP8YPC0_9MICO</name>
<evidence type="ECO:0000313" key="7">
    <source>
        <dbReference type="Proteomes" id="UP001500556"/>
    </source>
</evidence>
<feature type="region of interest" description="Disordered" evidence="4">
    <location>
        <begin position="240"/>
        <end position="289"/>
    </location>
</feature>
<keyword evidence="2" id="KW-0547">Nucleotide-binding</keyword>
<protein>
    <submittedName>
        <fullName evidence="6">Metal ABC transporter ATP-binding protein</fullName>
    </submittedName>
</protein>
<keyword evidence="1" id="KW-0813">Transport</keyword>
<dbReference type="InterPro" id="IPR017871">
    <property type="entry name" value="ABC_transporter-like_CS"/>
</dbReference>
<evidence type="ECO:0000256" key="3">
    <source>
        <dbReference type="ARBA" id="ARBA00022840"/>
    </source>
</evidence>
<gene>
    <name evidence="6" type="ORF">GCM10025782_36410</name>
</gene>
<reference evidence="7" key="1">
    <citation type="journal article" date="2019" name="Int. J. Syst. Evol. Microbiol.">
        <title>The Global Catalogue of Microorganisms (GCM) 10K type strain sequencing project: providing services to taxonomists for standard genome sequencing and annotation.</title>
        <authorList>
            <consortium name="The Broad Institute Genomics Platform"/>
            <consortium name="The Broad Institute Genome Sequencing Center for Infectious Disease"/>
            <person name="Wu L."/>
            <person name="Ma J."/>
        </authorList>
    </citation>
    <scope>NUCLEOTIDE SEQUENCE [LARGE SCALE GENOMIC DNA]</scope>
    <source>
        <strain evidence="7">JCM 18961</strain>
    </source>
</reference>
<organism evidence="6 7">
    <name type="scientific">Pedococcus ginsenosidimutans</name>
    <dbReference type="NCBI Taxonomy" id="490570"/>
    <lineage>
        <taxon>Bacteria</taxon>
        <taxon>Bacillati</taxon>
        <taxon>Actinomycetota</taxon>
        <taxon>Actinomycetes</taxon>
        <taxon>Micrococcales</taxon>
        <taxon>Intrasporangiaceae</taxon>
        <taxon>Pedococcus</taxon>
    </lineage>
</organism>
<dbReference type="PROSITE" id="PS50893">
    <property type="entry name" value="ABC_TRANSPORTER_2"/>
    <property type="match status" value="1"/>
</dbReference>
<dbReference type="EMBL" id="BAABLO010000013">
    <property type="protein sequence ID" value="GAA4733635.1"/>
    <property type="molecule type" value="Genomic_DNA"/>
</dbReference>
<keyword evidence="3 6" id="KW-0067">ATP-binding</keyword>
<dbReference type="PANTHER" id="PTHR42734">
    <property type="entry name" value="METAL TRANSPORT SYSTEM ATP-BINDING PROTEIN TM_0124-RELATED"/>
    <property type="match status" value="1"/>
</dbReference>
<dbReference type="InterPro" id="IPR027417">
    <property type="entry name" value="P-loop_NTPase"/>
</dbReference>
<dbReference type="InterPro" id="IPR003593">
    <property type="entry name" value="AAA+_ATPase"/>
</dbReference>
<comment type="caution">
    <text evidence="6">The sequence shown here is derived from an EMBL/GenBank/DDBJ whole genome shotgun (WGS) entry which is preliminary data.</text>
</comment>
<feature type="domain" description="ABC transporter" evidence="5">
    <location>
        <begin position="22"/>
        <end position="258"/>
    </location>
</feature>
<dbReference type="GO" id="GO:0005524">
    <property type="term" value="F:ATP binding"/>
    <property type="evidence" value="ECO:0007669"/>
    <property type="project" value="UniProtKB-KW"/>
</dbReference>
<dbReference type="SMART" id="SM00382">
    <property type="entry name" value="AAA"/>
    <property type="match status" value="1"/>
</dbReference>
<evidence type="ECO:0000313" key="6">
    <source>
        <dbReference type="EMBL" id="GAA4733635.1"/>
    </source>
</evidence>
<keyword evidence="7" id="KW-1185">Reference proteome</keyword>
<evidence type="ECO:0000256" key="4">
    <source>
        <dbReference type="SAM" id="MobiDB-lite"/>
    </source>
</evidence>
<dbReference type="Proteomes" id="UP001500556">
    <property type="component" value="Unassembled WGS sequence"/>
</dbReference>
<dbReference type="InterPro" id="IPR050153">
    <property type="entry name" value="Metal_Ion_Import_ABC"/>
</dbReference>
<dbReference type="Pfam" id="PF00005">
    <property type="entry name" value="ABC_tran"/>
    <property type="match status" value="1"/>
</dbReference>
<accession>A0ABP8YPC0</accession>
<dbReference type="CDD" id="cd03235">
    <property type="entry name" value="ABC_Metallic_Cations"/>
    <property type="match status" value="1"/>
</dbReference>
<sequence length="289" mass="30919">MFVNSTAPTTAADAAPAGAPVLELSHASFGYADQAVVQGADLTVRAGEVVAVLGPNGSGKSTLVRGLLGLNDRLGGEVRLFGTPRESFHDHGRLGYVPQRHTLSASVRATVEEIVAVGRLSHQRWWWPVRRAAHDQEVIARALEVVGLSDRADADVSTLSGGQQRRVLIARALASEPDVLLMDEPTAGVDAANQQVLSTVLARLRERGTTMVIVTHELTALAGIVSRIVLVQGGRIAFDGTPDEFATRTGQFTPDHHDHHEHDHDEVDPRPRVRGTPTSGPLDPRGGIR</sequence>
<dbReference type="PROSITE" id="PS00211">
    <property type="entry name" value="ABC_TRANSPORTER_1"/>
    <property type="match status" value="1"/>
</dbReference>
<dbReference type="Gene3D" id="3.40.50.300">
    <property type="entry name" value="P-loop containing nucleotide triphosphate hydrolases"/>
    <property type="match status" value="1"/>
</dbReference>
<feature type="compositionally biased region" description="Basic and acidic residues" evidence="4">
    <location>
        <begin position="254"/>
        <end position="271"/>
    </location>
</feature>
<evidence type="ECO:0000256" key="2">
    <source>
        <dbReference type="ARBA" id="ARBA00022741"/>
    </source>
</evidence>
<evidence type="ECO:0000256" key="1">
    <source>
        <dbReference type="ARBA" id="ARBA00022448"/>
    </source>
</evidence>
<dbReference type="InterPro" id="IPR003439">
    <property type="entry name" value="ABC_transporter-like_ATP-bd"/>
</dbReference>
<proteinExistence type="predicted"/>
<evidence type="ECO:0000259" key="5">
    <source>
        <dbReference type="PROSITE" id="PS50893"/>
    </source>
</evidence>